<proteinExistence type="inferred from homology"/>
<dbReference type="Pfam" id="PF10494">
    <property type="entry name" value="Stk19"/>
    <property type="match status" value="1"/>
</dbReference>
<comment type="similarity">
    <text evidence="1">Belongs to the STK19 family.</text>
</comment>
<dbReference type="GO" id="GO:1903518">
    <property type="term" value="P:positive regulation of single strand break repair"/>
    <property type="evidence" value="ECO:0007669"/>
    <property type="project" value="Ensembl"/>
</dbReference>
<name>A0A8C3F1U8_CHRPI</name>
<dbReference type="GeneTree" id="ENSGT00390000018295"/>
<dbReference type="PANTHER" id="PTHR15243:SF0">
    <property type="entry name" value="SERINE_THREONINE-PROTEIN KINASE 19"/>
    <property type="match status" value="1"/>
</dbReference>
<dbReference type="AlphaFoldDB" id="A0A8C3F1U8"/>
<dbReference type="GO" id="GO:0003725">
    <property type="term" value="F:double-stranded RNA binding"/>
    <property type="evidence" value="ECO:0007669"/>
    <property type="project" value="Ensembl"/>
</dbReference>
<reference evidence="3" key="1">
    <citation type="submission" date="2025-08" db="UniProtKB">
        <authorList>
            <consortium name="Ensembl"/>
        </authorList>
    </citation>
    <scope>IDENTIFICATION</scope>
</reference>
<dbReference type="PANTHER" id="PTHR15243">
    <property type="entry name" value="SERINE/THREONINE-PROTEIN KINASE 19"/>
    <property type="match status" value="1"/>
</dbReference>
<evidence type="ECO:0000256" key="1">
    <source>
        <dbReference type="ARBA" id="ARBA00093458"/>
    </source>
</evidence>
<dbReference type="GO" id="GO:0046579">
    <property type="term" value="P:positive regulation of Ras protein signal transduction"/>
    <property type="evidence" value="ECO:0007669"/>
    <property type="project" value="Ensembl"/>
</dbReference>
<keyword evidence="4" id="KW-1185">Reference proteome</keyword>
<feature type="region of interest" description="Disordered" evidence="2">
    <location>
        <begin position="1"/>
        <end position="69"/>
    </location>
</feature>
<evidence type="ECO:0000256" key="2">
    <source>
        <dbReference type="SAM" id="MobiDB-lite"/>
    </source>
</evidence>
<dbReference type="GO" id="GO:0042803">
    <property type="term" value="F:protein homodimerization activity"/>
    <property type="evidence" value="ECO:0007669"/>
    <property type="project" value="Ensembl"/>
</dbReference>
<protein>
    <submittedName>
        <fullName evidence="3">Serine/threonine kinase 19</fullName>
    </submittedName>
</protein>
<dbReference type="InterPro" id="IPR018865">
    <property type="entry name" value="STK19-like"/>
</dbReference>
<reference evidence="3" key="2">
    <citation type="submission" date="2025-09" db="UniProtKB">
        <authorList>
            <consortium name="Ensembl"/>
        </authorList>
    </citation>
    <scope>IDENTIFICATION</scope>
</reference>
<sequence>AEDQLRGEGDDRDGPAGGSLCANPPVPPQPHGAPPPADLQHPEGQEAAAAAGTRPWGCRRTGQTGGPRGGGFGSPVSCFPLPSPAVRGCAAPPVLKHQLYSLVRDRTAVDRQLSRLKDEGLIRLFQLGFDSDVFGVAFTQDYTAKVLQSVAGKEHAGTVRRFLETAFASCPELSYDNGRMLRDFGFRDPDITQLVNAGVLTVRDAGSWWLAVPGAGRFVKCFIKGRKAVLGMIQKAKYKEILLSDLQSRRAPSAVKLGLPYHIHDLIGAQLVDWYVTHTRAGERTRESWLPAPLLSPLGLTLLPEPGENPGVLPHHPSD</sequence>
<feature type="compositionally biased region" description="Basic and acidic residues" evidence="2">
    <location>
        <begin position="1"/>
        <end position="14"/>
    </location>
</feature>
<accession>A0A8C3F1U8</accession>
<evidence type="ECO:0000313" key="3">
    <source>
        <dbReference type="Ensembl" id="ENSCPBP00000001559.1"/>
    </source>
</evidence>
<dbReference type="Ensembl" id="ENSCPBT00000001919.1">
    <property type="protein sequence ID" value="ENSCPBP00000001559.1"/>
    <property type="gene ID" value="ENSCPBG00000001249.1"/>
</dbReference>
<evidence type="ECO:0000313" key="4">
    <source>
        <dbReference type="Proteomes" id="UP000694380"/>
    </source>
</evidence>
<dbReference type="GO" id="GO:0016607">
    <property type="term" value="C:nuclear speck"/>
    <property type="evidence" value="ECO:0007669"/>
    <property type="project" value="Ensembl"/>
</dbReference>
<dbReference type="Proteomes" id="UP000694380">
    <property type="component" value="Unplaced"/>
</dbReference>
<organism evidence="3 4">
    <name type="scientific">Chrysemys picta bellii</name>
    <name type="common">Western painted turtle</name>
    <name type="synonym">Emys bellii</name>
    <dbReference type="NCBI Taxonomy" id="8478"/>
    <lineage>
        <taxon>Eukaryota</taxon>
        <taxon>Metazoa</taxon>
        <taxon>Chordata</taxon>
        <taxon>Craniata</taxon>
        <taxon>Vertebrata</taxon>
        <taxon>Euteleostomi</taxon>
        <taxon>Archelosauria</taxon>
        <taxon>Testudinata</taxon>
        <taxon>Testudines</taxon>
        <taxon>Cryptodira</taxon>
        <taxon>Durocryptodira</taxon>
        <taxon>Testudinoidea</taxon>
        <taxon>Emydidae</taxon>
        <taxon>Chrysemys</taxon>
    </lineage>
</organism>
<dbReference type="GO" id="GO:0003690">
    <property type="term" value="F:double-stranded DNA binding"/>
    <property type="evidence" value="ECO:0007669"/>
    <property type="project" value="Ensembl"/>
</dbReference>
<feature type="compositionally biased region" description="Pro residues" evidence="2">
    <location>
        <begin position="24"/>
        <end position="37"/>
    </location>
</feature>
<gene>
    <name evidence="3" type="primary">STK19</name>
    <name evidence="3" type="synonym">WHR1</name>
</gene>